<organism evidence="1 2">
    <name type="scientific">Musa balbisiana</name>
    <name type="common">Banana</name>
    <dbReference type="NCBI Taxonomy" id="52838"/>
    <lineage>
        <taxon>Eukaryota</taxon>
        <taxon>Viridiplantae</taxon>
        <taxon>Streptophyta</taxon>
        <taxon>Embryophyta</taxon>
        <taxon>Tracheophyta</taxon>
        <taxon>Spermatophyta</taxon>
        <taxon>Magnoliopsida</taxon>
        <taxon>Liliopsida</taxon>
        <taxon>Zingiberales</taxon>
        <taxon>Musaceae</taxon>
        <taxon>Musa</taxon>
    </lineage>
</organism>
<reference evidence="1 2" key="1">
    <citation type="journal article" date="2019" name="Nat. Plants">
        <title>Genome sequencing of Musa balbisiana reveals subgenome evolution and function divergence in polyploid bananas.</title>
        <authorList>
            <person name="Yao X."/>
        </authorList>
    </citation>
    <scope>NUCLEOTIDE SEQUENCE [LARGE SCALE GENOMIC DNA]</scope>
    <source>
        <strain evidence="2">cv. DH-PKW</strain>
        <tissue evidence="1">Leaves</tissue>
    </source>
</reference>
<keyword evidence="2" id="KW-1185">Reference proteome</keyword>
<protein>
    <submittedName>
        <fullName evidence="1">Uncharacterized protein</fullName>
    </submittedName>
</protein>
<accession>A0A4S8K1M1</accession>
<evidence type="ECO:0000313" key="2">
    <source>
        <dbReference type="Proteomes" id="UP000317650"/>
    </source>
</evidence>
<gene>
    <name evidence="1" type="ORF">C4D60_Mb08t05750</name>
</gene>
<name>A0A4S8K1M1_MUSBA</name>
<dbReference type="EMBL" id="PYDT01000002">
    <property type="protein sequence ID" value="THU68616.1"/>
    <property type="molecule type" value="Genomic_DNA"/>
</dbReference>
<proteinExistence type="predicted"/>
<dbReference type="Proteomes" id="UP000317650">
    <property type="component" value="Chromosome 8"/>
</dbReference>
<sequence length="146" mass="16135">MAGCGSKAMTMWVDPRKKRGGGGCGSGAKGAVLQFFFYSFWMGSVAPFEEILSRICILLKMIGEEWNIAVADMQKHVANIVVVLYVGCYWRKQSTVYDSFHLFNLIHVRYGPSKASGLSSSAAFVWTATIDIMAVLGKKFRSSFNV</sequence>
<dbReference type="AlphaFoldDB" id="A0A4S8K1M1"/>
<evidence type="ECO:0000313" key="1">
    <source>
        <dbReference type="EMBL" id="THU68616.1"/>
    </source>
</evidence>
<comment type="caution">
    <text evidence="1">The sequence shown here is derived from an EMBL/GenBank/DDBJ whole genome shotgun (WGS) entry which is preliminary data.</text>
</comment>